<proteinExistence type="predicted"/>
<dbReference type="Proteomes" id="UP000465846">
    <property type="component" value="Chromosome"/>
</dbReference>
<dbReference type="PROSITE" id="PS51257">
    <property type="entry name" value="PROKAR_LIPOPROTEIN"/>
    <property type="match status" value="1"/>
</dbReference>
<evidence type="ECO:0000313" key="3">
    <source>
        <dbReference type="Proteomes" id="UP000465846"/>
    </source>
</evidence>
<dbReference type="EMBL" id="CP048739">
    <property type="protein sequence ID" value="QIB74511.1"/>
    <property type="molecule type" value="Genomic_DNA"/>
</dbReference>
<dbReference type="SUPFAM" id="SSF51126">
    <property type="entry name" value="Pectin lyase-like"/>
    <property type="match status" value="1"/>
</dbReference>
<feature type="compositionally biased region" description="Acidic residues" evidence="1">
    <location>
        <begin position="45"/>
        <end position="64"/>
    </location>
</feature>
<dbReference type="PANTHER" id="PTHR41339">
    <property type="entry name" value="LIPL48"/>
    <property type="match status" value="1"/>
</dbReference>
<name>A0A6C0UJN6_9EURY</name>
<organism evidence="2 3">
    <name type="scientific">Halogeometricum borinquense</name>
    <dbReference type="NCBI Taxonomy" id="60847"/>
    <lineage>
        <taxon>Archaea</taxon>
        <taxon>Methanobacteriati</taxon>
        <taxon>Methanobacteriota</taxon>
        <taxon>Stenosarchaea group</taxon>
        <taxon>Halobacteria</taxon>
        <taxon>Halobacteriales</taxon>
        <taxon>Haloferacaceae</taxon>
        <taxon>Halogeometricum</taxon>
    </lineage>
</organism>
<dbReference type="GeneID" id="44079655"/>
<evidence type="ECO:0008006" key="4">
    <source>
        <dbReference type="Google" id="ProtNLM"/>
    </source>
</evidence>
<dbReference type="AlphaFoldDB" id="A0A6C0UJN6"/>
<dbReference type="RefSeq" id="WP_163486437.1">
    <property type="nucleotide sequence ID" value="NZ_CP048739.1"/>
</dbReference>
<sequence>MKYRRSFIAALSLSAFAGCLSSNDDNGGTPTDTGGTPTDVTETATDADDGTETETEDGDDEVEPEILSEDITADRTLSGETVYRVTDTLRVEAALTIEPGATLIFEEDTGLEIYGHEDGSIIADGTASEEIVFTASQETPGWWNGIFVWSEARNNRLNHVVVEYGGRNNEANIHLDSSTYLPLTNSTVTNSDGYGLYIDEDVTMPDVDSNEYTENERGAVRVTANNLHYLDSESSYTGNTADVVVVEAETVSVEDDNVDSGAVTWHNLGVPYRVNGQIRVEDIEVTVDPGAVFRFEEGTSIQMAPDSALIAEGTPEEEIVFTATDDIPGWWDGIVISFSESRKNILKHAVVEYGGRDTSGNVHVESGRIKVVDSTLRHSEALGLWSSDDGTVNDDVCAVNEYQDNAEDDCTIET</sequence>
<feature type="compositionally biased region" description="Low complexity" evidence="1">
    <location>
        <begin position="23"/>
        <end position="44"/>
    </location>
</feature>
<gene>
    <name evidence="2" type="ORF">G3I44_09600</name>
</gene>
<evidence type="ECO:0000256" key="1">
    <source>
        <dbReference type="SAM" id="MobiDB-lite"/>
    </source>
</evidence>
<protein>
    <recommendedName>
        <fullName evidence="4">Right-handed parallel beta-helix repeat-containing protein</fullName>
    </recommendedName>
</protein>
<dbReference type="PANTHER" id="PTHR41339:SF1">
    <property type="entry name" value="SECRETED PROTEIN"/>
    <property type="match status" value="1"/>
</dbReference>
<accession>A0A6C0UJN6</accession>
<reference evidence="2 3" key="1">
    <citation type="submission" date="2020-02" db="EMBL/GenBank/DDBJ databases">
        <title>Whole genome sequence of Halogeometricum borinquense strain wsp4.</title>
        <authorList>
            <person name="Verma D.K."/>
            <person name="Gopal K."/>
            <person name="Prasad E.S."/>
        </authorList>
    </citation>
    <scope>NUCLEOTIDE SEQUENCE [LARGE SCALE GENOMIC DNA]</scope>
    <source>
        <strain evidence="3">wsp4</strain>
    </source>
</reference>
<dbReference type="InterPro" id="IPR011050">
    <property type="entry name" value="Pectin_lyase_fold/virulence"/>
</dbReference>
<feature type="region of interest" description="Disordered" evidence="1">
    <location>
        <begin position="23"/>
        <end position="64"/>
    </location>
</feature>
<evidence type="ECO:0000313" key="2">
    <source>
        <dbReference type="EMBL" id="QIB74511.1"/>
    </source>
</evidence>